<reference evidence="12" key="1">
    <citation type="journal article" date="2019" name="Int. J. Syst. Evol. Microbiol.">
        <title>The Global Catalogue of Microorganisms (GCM) 10K type strain sequencing project: providing services to taxonomists for standard genome sequencing and annotation.</title>
        <authorList>
            <consortium name="The Broad Institute Genomics Platform"/>
            <consortium name="The Broad Institute Genome Sequencing Center for Infectious Disease"/>
            <person name="Wu L."/>
            <person name="Ma J."/>
        </authorList>
    </citation>
    <scope>NUCLEOTIDE SEQUENCE [LARGE SCALE GENOMIC DNA]</scope>
    <source>
        <strain evidence="12">CCUG 56607</strain>
    </source>
</reference>
<feature type="transmembrane region" description="Helical" evidence="9">
    <location>
        <begin position="219"/>
        <end position="238"/>
    </location>
</feature>
<dbReference type="PANTHER" id="PTHR30012:SF0">
    <property type="entry name" value="TYPE II SECRETION SYSTEM PROTEIN F-RELATED"/>
    <property type="match status" value="1"/>
</dbReference>
<evidence type="ECO:0000256" key="5">
    <source>
        <dbReference type="ARBA" id="ARBA00022692"/>
    </source>
</evidence>
<accession>A0ABW3KYF3</accession>
<evidence type="ECO:0000313" key="12">
    <source>
        <dbReference type="Proteomes" id="UP001596990"/>
    </source>
</evidence>
<dbReference type="InterPro" id="IPR042094">
    <property type="entry name" value="T2SS_GspF_sf"/>
</dbReference>
<name>A0ABW3KYF3_9BACI</name>
<sequence length="401" mass="44476">MAYFTYQGRDRVGKQAKGRVKADSKKEAIEQLKGQGVSISGIKELDSVFYQDIQIGSGVKPKDFVIYLRQFATLIKAGIPLVQTTYILAEQTNSKALKHALNDIGANLESGKAFSDAAANHPKVFSNLFVNMFRAGEAGGKLEEILERLASYYEKQYDTRQKVISALTYPVIVGVIALVIVCFLLAFVVPRFASMFDSLGGELPFITQMTLELSGFVQSFWYIVMLIPVALLVVFKLVSKEEKFQHTFDQVKLKIPVFGGLIQKAALVRMMSTLSSLLNSSVPILQSLHITEKVVENKVVEKAIKDSYSSLERGDSLSDPLSKHKIFPPLVIQMVAVGEKTGSLDYMLERVASFYESELEYTTERLKTLIEPLMILFLAILVGGIVAAIAIPMFSIFDSVQ</sequence>
<dbReference type="Proteomes" id="UP001596990">
    <property type="component" value="Unassembled WGS sequence"/>
</dbReference>
<evidence type="ECO:0000256" key="7">
    <source>
        <dbReference type="ARBA" id="ARBA00023136"/>
    </source>
</evidence>
<keyword evidence="6 9" id="KW-1133">Transmembrane helix</keyword>
<dbReference type="Pfam" id="PF00482">
    <property type="entry name" value="T2SSF"/>
    <property type="match status" value="2"/>
</dbReference>
<proteinExistence type="inferred from homology"/>
<protein>
    <submittedName>
        <fullName evidence="11">Type II secretion system F family protein</fullName>
    </submittedName>
</protein>
<comment type="similarity">
    <text evidence="2 8">Belongs to the GSP F family.</text>
</comment>
<feature type="transmembrane region" description="Helical" evidence="9">
    <location>
        <begin position="166"/>
        <end position="189"/>
    </location>
</feature>
<keyword evidence="12" id="KW-1185">Reference proteome</keyword>
<evidence type="ECO:0000256" key="4">
    <source>
        <dbReference type="ARBA" id="ARBA00022475"/>
    </source>
</evidence>
<comment type="caution">
    <text evidence="11">The sequence shown here is derived from an EMBL/GenBank/DDBJ whole genome shotgun (WGS) entry which is preliminary data.</text>
</comment>
<evidence type="ECO:0000256" key="1">
    <source>
        <dbReference type="ARBA" id="ARBA00004651"/>
    </source>
</evidence>
<keyword evidence="5 8" id="KW-0812">Transmembrane</keyword>
<evidence type="ECO:0000256" key="2">
    <source>
        <dbReference type="ARBA" id="ARBA00005745"/>
    </source>
</evidence>
<dbReference type="InterPro" id="IPR003004">
    <property type="entry name" value="GspF/PilC"/>
</dbReference>
<organism evidence="11 12">
    <name type="scientific">Thalassobacillus hwangdonensis</name>
    <dbReference type="NCBI Taxonomy" id="546108"/>
    <lineage>
        <taxon>Bacteria</taxon>
        <taxon>Bacillati</taxon>
        <taxon>Bacillota</taxon>
        <taxon>Bacilli</taxon>
        <taxon>Bacillales</taxon>
        <taxon>Bacillaceae</taxon>
        <taxon>Thalassobacillus</taxon>
    </lineage>
</organism>
<feature type="transmembrane region" description="Helical" evidence="9">
    <location>
        <begin position="373"/>
        <end position="397"/>
    </location>
</feature>
<comment type="subcellular location">
    <subcellularLocation>
        <location evidence="1 8">Cell membrane</location>
        <topology evidence="1 8">Multi-pass membrane protein</topology>
    </subcellularLocation>
</comment>
<gene>
    <name evidence="11" type="ORF">ACFQ2J_06860</name>
</gene>
<dbReference type="InterPro" id="IPR018076">
    <property type="entry name" value="T2SS_GspF_dom"/>
</dbReference>
<keyword evidence="3 8" id="KW-0813">Transport</keyword>
<feature type="domain" description="Type II secretion system protein GspF" evidence="10">
    <location>
        <begin position="272"/>
        <end position="392"/>
    </location>
</feature>
<dbReference type="PANTHER" id="PTHR30012">
    <property type="entry name" value="GENERAL SECRETION PATHWAY PROTEIN"/>
    <property type="match status" value="1"/>
</dbReference>
<keyword evidence="4" id="KW-1003">Cell membrane</keyword>
<evidence type="ECO:0000259" key="10">
    <source>
        <dbReference type="Pfam" id="PF00482"/>
    </source>
</evidence>
<dbReference type="PRINTS" id="PR00812">
    <property type="entry name" value="BCTERIALGSPF"/>
</dbReference>
<feature type="domain" description="Type II secretion system protein GspF" evidence="10">
    <location>
        <begin position="67"/>
        <end position="190"/>
    </location>
</feature>
<evidence type="ECO:0000313" key="11">
    <source>
        <dbReference type="EMBL" id="MFD1018916.1"/>
    </source>
</evidence>
<dbReference type="EMBL" id="JBHTKL010000001">
    <property type="protein sequence ID" value="MFD1018916.1"/>
    <property type="molecule type" value="Genomic_DNA"/>
</dbReference>
<evidence type="ECO:0000256" key="3">
    <source>
        <dbReference type="ARBA" id="ARBA00022448"/>
    </source>
</evidence>
<keyword evidence="7 9" id="KW-0472">Membrane</keyword>
<evidence type="ECO:0000256" key="6">
    <source>
        <dbReference type="ARBA" id="ARBA00022989"/>
    </source>
</evidence>
<dbReference type="Gene3D" id="1.20.81.30">
    <property type="entry name" value="Type II secretion system (T2SS), domain F"/>
    <property type="match status" value="2"/>
</dbReference>
<dbReference type="RefSeq" id="WP_386057779.1">
    <property type="nucleotide sequence ID" value="NZ_JBHTKL010000001.1"/>
</dbReference>
<dbReference type="InterPro" id="IPR001992">
    <property type="entry name" value="T2SS_GspF/T4SS_PilC_CS"/>
</dbReference>
<dbReference type="PROSITE" id="PS00874">
    <property type="entry name" value="T2SP_F"/>
    <property type="match status" value="1"/>
</dbReference>
<evidence type="ECO:0000256" key="9">
    <source>
        <dbReference type="SAM" id="Phobius"/>
    </source>
</evidence>
<evidence type="ECO:0000256" key="8">
    <source>
        <dbReference type="RuleBase" id="RU003923"/>
    </source>
</evidence>